<keyword evidence="5" id="KW-1133">Transmembrane helix</keyword>
<proteinExistence type="predicted"/>
<evidence type="ECO:0000256" key="7">
    <source>
        <dbReference type="ARBA" id="ARBA00023157"/>
    </source>
</evidence>
<comment type="caution">
    <text evidence="9">Lacks conserved residue(s) required for the propagation of feature annotation.</text>
</comment>
<dbReference type="SMART" id="SM00202">
    <property type="entry name" value="SR"/>
    <property type="match status" value="1"/>
</dbReference>
<organism evidence="12 13">
    <name type="scientific">Ridgeia piscesae</name>
    <name type="common">Tubeworm</name>
    <dbReference type="NCBI Taxonomy" id="27915"/>
    <lineage>
        <taxon>Eukaryota</taxon>
        <taxon>Metazoa</taxon>
        <taxon>Spiralia</taxon>
        <taxon>Lophotrochozoa</taxon>
        <taxon>Annelida</taxon>
        <taxon>Polychaeta</taxon>
        <taxon>Sedentaria</taxon>
        <taxon>Canalipalpata</taxon>
        <taxon>Sabellida</taxon>
        <taxon>Siboglinidae</taxon>
        <taxon>Ridgeia</taxon>
    </lineage>
</organism>
<dbReference type="PANTHER" id="PTHR47653:SF1">
    <property type="entry name" value="DELETED IN MALIGNANT BRAIN TUMORS 1 PROTEIN"/>
    <property type="match status" value="1"/>
</dbReference>
<evidence type="ECO:0000256" key="2">
    <source>
        <dbReference type="ARBA" id="ARBA00022692"/>
    </source>
</evidence>
<comment type="caution">
    <text evidence="12">The sequence shown here is derived from an EMBL/GenBank/DDBJ whole genome shotgun (WGS) entry which is preliminary data.</text>
</comment>
<dbReference type="InterPro" id="IPR036772">
    <property type="entry name" value="SRCR-like_dom_sf"/>
</dbReference>
<dbReference type="AlphaFoldDB" id="A0AAD9NJQ8"/>
<protein>
    <submittedName>
        <fullName evidence="12">Uncharacterized protein</fullName>
    </submittedName>
</protein>
<keyword evidence="4" id="KW-0677">Repeat</keyword>
<dbReference type="Pfam" id="PF00629">
    <property type="entry name" value="MAM"/>
    <property type="match status" value="1"/>
</dbReference>
<evidence type="ECO:0000313" key="13">
    <source>
        <dbReference type="Proteomes" id="UP001209878"/>
    </source>
</evidence>
<evidence type="ECO:0000313" key="12">
    <source>
        <dbReference type="EMBL" id="KAK2171083.1"/>
    </source>
</evidence>
<evidence type="ECO:0000256" key="5">
    <source>
        <dbReference type="ARBA" id="ARBA00022989"/>
    </source>
</evidence>
<dbReference type="InterPro" id="IPR001190">
    <property type="entry name" value="SRCR"/>
</dbReference>
<dbReference type="Gene3D" id="3.10.250.10">
    <property type="entry name" value="SRCR-like domain"/>
    <property type="match status" value="1"/>
</dbReference>
<comment type="subcellular location">
    <subcellularLocation>
        <location evidence="1">Membrane</location>
        <topology evidence="1">Single-pass membrane protein</topology>
    </subcellularLocation>
</comment>
<keyword evidence="8" id="KW-0325">Glycoprotein</keyword>
<feature type="domain" description="MAM" evidence="10">
    <location>
        <begin position="615"/>
        <end position="799"/>
    </location>
</feature>
<dbReference type="Gene3D" id="2.60.120.200">
    <property type="match status" value="1"/>
</dbReference>
<dbReference type="PRINTS" id="PR00258">
    <property type="entry name" value="SPERACTRCPTR"/>
</dbReference>
<dbReference type="InterPro" id="IPR006626">
    <property type="entry name" value="PbH1"/>
</dbReference>
<dbReference type="EMBL" id="JAODUO010001104">
    <property type="protein sequence ID" value="KAK2171083.1"/>
    <property type="molecule type" value="Genomic_DNA"/>
</dbReference>
<keyword evidence="6" id="KW-0472">Membrane</keyword>
<evidence type="ECO:0000256" key="4">
    <source>
        <dbReference type="ARBA" id="ARBA00022737"/>
    </source>
</evidence>
<dbReference type="GO" id="GO:0016020">
    <property type="term" value="C:membrane"/>
    <property type="evidence" value="ECO:0007669"/>
    <property type="project" value="UniProtKB-SubCell"/>
</dbReference>
<keyword evidence="2" id="KW-0812">Transmembrane</keyword>
<dbReference type="GO" id="GO:0045217">
    <property type="term" value="P:cell-cell junction maintenance"/>
    <property type="evidence" value="ECO:0007669"/>
    <property type="project" value="TreeGrafter"/>
</dbReference>
<accession>A0AAD9NJQ8</accession>
<dbReference type="InterPro" id="IPR000998">
    <property type="entry name" value="MAM_dom"/>
</dbReference>
<dbReference type="PROSITE" id="PS50287">
    <property type="entry name" value="SRCR_2"/>
    <property type="match status" value="1"/>
</dbReference>
<dbReference type="FunFam" id="3.10.250.10:FF:000016">
    <property type="entry name" value="Scavenger receptor cysteine-rich protein type 12"/>
    <property type="match status" value="1"/>
</dbReference>
<gene>
    <name evidence="12" type="ORF">NP493_1104g01021</name>
</gene>
<sequence length="1097" mass="122599">MSGQIVRVRGTGNFTSNIIQNCTYPGGVLVDIISGSSDKCSIIKGNTFENNMNVSNILSFCSWCDSGYLLRNTFVNNFIIDSVITCTYSSLSTTTQQFVDNIFVDNSASTEINTFSAALTIRWLSVVEAHGNRFANPNLAYEVVNQQPTFNSLISLDFTNNSWGTSDTRVIHSRIYDGMHTGWGPVIQWLSGTNTELSLDATRPLHGRLDKSLTLRQQTDPYLVSGDLRVLVGVTLTLEAGVILTLEHTASLFIEGRLVARGSTERPVQFQRVDNQRKAMPLRLVNGRSQQEGRLEAFVSSMWRPVCSIGWTTSNAHVACRQLGFGKATSTYRKFGHGSSPLAYTVACDGSEKDIAQCRMLFIQSCPQHKQVSIVCSMEGMISGIHISTMDSESVSILENVVMSNISGIQVSGTPPSVVNVTLEDTTYGFAFVGQGELHTQDIHMHNVTVKKVKGSGISFFDVMSNVSLENIVITNTTRNGLTLMPMLYRHQLTNGHMMYPTFWICDINTNMFIRHGEEYRFFPVHATDWKLCVRRFETEEKYSIVVTMKAANDDGVLAAKFYEGTEVVDYKMINRFSGAQTTVQSWGRQMTMVVHQSESSILYAHVTSVPQKVNDCSFEAGWCGWHNYEDLPGTVLQSWLMYNCSSSGNNDKFKSLSNDVTFRSGTSGHYIIMANTAHKSSCRHYYTYPNYGGPSQTAVVESVTIQRKDNICRISFDHYRTVYTYRGEKLTLFMKTSSGLREIWSSTLHNKFDQWVPEDIDLTPTDVDQFTVLFKVRVGAWCKNSVGLDNIRFIPCPIEKRVSSITLKNVQLENVPGQAMHIVNTDHDTHHVIRLELMLINNTGYAVKSSPALDLRLMNDYVLIRNCLFSGITATNSHIISATFDSETTSRVSMAKLAQNSVVLCSGGGVIFINNTGENNATVSMTKNDIRHNSAYESHSIIQLVNMSVAMRDNMIYNNSGKYTLEIGSETLGCNQLPVQADGNLFWSNAALKRAAKYTVSLNASNVRFTKNIFNNPSNTYEISVREMGIVNATDASVDCRNNWWGFILPHFHRNRIRDGRTIEDLTVVDSSPFETAPPSGLHFSGKQFTFIPHKY</sequence>
<reference evidence="12" key="1">
    <citation type="journal article" date="2023" name="Mol. Biol. Evol.">
        <title>Third-Generation Sequencing Reveals the Adaptive Role of the Epigenome in Three Deep-Sea Polychaetes.</title>
        <authorList>
            <person name="Perez M."/>
            <person name="Aroh O."/>
            <person name="Sun Y."/>
            <person name="Lan Y."/>
            <person name="Juniper S.K."/>
            <person name="Young C.R."/>
            <person name="Angers B."/>
            <person name="Qian P.Y."/>
        </authorList>
    </citation>
    <scope>NUCLEOTIDE SEQUENCE</scope>
    <source>
        <strain evidence="12">R07B-5</strain>
    </source>
</reference>
<dbReference type="PANTHER" id="PTHR47653">
    <property type="entry name" value="PROTEIN BARK BEETLE"/>
    <property type="match status" value="1"/>
</dbReference>
<evidence type="ECO:0000259" key="10">
    <source>
        <dbReference type="PROSITE" id="PS50060"/>
    </source>
</evidence>
<dbReference type="InterPro" id="IPR053243">
    <property type="entry name" value="SJ_maturation_regulator"/>
</dbReference>
<evidence type="ECO:0000256" key="8">
    <source>
        <dbReference type="ARBA" id="ARBA00023180"/>
    </source>
</evidence>
<dbReference type="SUPFAM" id="SSF51126">
    <property type="entry name" value="Pectin lyase-like"/>
    <property type="match status" value="2"/>
</dbReference>
<evidence type="ECO:0000256" key="6">
    <source>
        <dbReference type="ARBA" id="ARBA00023136"/>
    </source>
</evidence>
<dbReference type="SMART" id="SM00710">
    <property type="entry name" value="PbH1"/>
    <property type="match status" value="7"/>
</dbReference>
<keyword evidence="7 9" id="KW-1015">Disulfide bond</keyword>
<evidence type="ECO:0000256" key="1">
    <source>
        <dbReference type="ARBA" id="ARBA00004167"/>
    </source>
</evidence>
<name>A0AAD9NJQ8_RIDPI</name>
<evidence type="ECO:0000259" key="11">
    <source>
        <dbReference type="PROSITE" id="PS50287"/>
    </source>
</evidence>
<feature type="disulfide bond" evidence="9">
    <location>
        <begin position="348"/>
        <end position="358"/>
    </location>
</feature>
<keyword evidence="3" id="KW-0732">Signal</keyword>
<feature type="domain" description="SRCR" evidence="11">
    <location>
        <begin position="282"/>
        <end position="377"/>
    </location>
</feature>
<dbReference type="InterPro" id="IPR013320">
    <property type="entry name" value="ConA-like_dom_sf"/>
</dbReference>
<dbReference type="SUPFAM" id="SSF56487">
    <property type="entry name" value="SRCR-like"/>
    <property type="match status" value="1"/>
</dbReference>
<keyword evidence="13" id="KW-1185">Reference proteome</keyword>
<dbReference type="InterPro" id="IPR011050">
    <property type="entry name" value="Pectin_lyase_fold/virulence"/>
</dbReference>
<dbReference type="Pfam" id="PF00530">
    <property type="entry name" value="SRCR"/>
    <property type="match status" value="1"/>
</dbReference>
<evidence type="ECO:0000256" key="3">
    <source>
        <dbReference type="ARBA" id="ARBA00022729"/>
    </source>
</evidence>
<dbReference type="SUPFAM" id="SSF49899">
    <property type="entry name" value="Concanavalin A-like lectins/glucanases"/>
    <property type="match status" value="1"/>
</dbReference>
<dbReference type="Proteomes" id="UP001209878">
    <property type="component" value="Unassembled WGS sequence"/>
</dbReference>
<dbReference type="PROSITE" id="PS50060">
    <property type="entry name" value="MAM_2"/>
    <property type="match status" value="1"/>
</dbReference>
<evidence type="ECO:0000256" key="9">
    <source>
        <dbReference type="PROSITE-ProRule" id="PRU00196"/>
    </source>
</evidence>